<evidence type="ECO:0000313" key="1">
    <source>
        <dbReference type="EMBL" id="KAH9413607.1"/>
    </source>
</evidence>
<dbReference type="EMBL" id="NJHN03000120">
    <property type="protein sequence ID" value="KAH9413607.1"/>
    <property type="molecule type" value="Genomic_DNA"/>
</dbReference>
<comment type="caution">
    <text evidence="1">The sequence shown here is derived from an EMBL/GenBank/DDBJ whole genome shotgun (WGS) entry which is preliminary data.</text>
</comment>
<accession>A0ABQ8ITS3</accession>
<reference evidence="1 2" key="2">
    <citation type="journal article" date="2022" name="Mol. Biol. Evol.">
        <title>Comparative Genomics Reveals Insights into the Divergent Evolution of Astigmatic Mites and Household Pest Adaptations.</title>
        <authorList>
            <person name="Xiong Q."/>
            <person name="Wan A.T."/>
            <person name="Liu X."/>
            <person name="Fung C.S."/>
            <person name="Xiao X."/>
            <person name="Malainual N."/>
            <person name="Hou J."/>
            <person name="Wang L."/>
            <person name="Wang M."/>
            <person name="Yang K.Y."/>
            <person name="Cui Y."/>
            <person name="Leung E.L."/>
            <person name="Nong W."/>
            <person name="Shin S.K."/>
            <person name="Au S.W."/>
            <person name="Jeong K.Y."/>
            <person name="Chew F.T."/>
            <person name="Hui J.H."/>
            <person name="Leung T.F."/>
            <person name="Tungtrongchitr A."/>
            <person name="Zhong N."/>
            <person name="Liu Z."/>
            <person name="Tsui S.K."/>
        </authorList>
    </citation>
    <scope>NUCLEOTIDE SEQUENCE [LARGE SCALE GENOMIC DNA]</scope>
    <source>
        <strain evidence="1">Derp</strain>
    </source>
</reference>
<proteinExistence type="predicted"/>
<evidence type="ECO:0000313" key="2">
    <source>
        <dbReference type="Proteomes" id="UP000887458"/>
    </source>
</evidence>
<organism evidence="1 2">
    <name type="scientific">Dermatophagoides pteronyssinus</name>
    <name type="common">European house dust mite</name>
    <dbReference type="NCBI Taxonomy" id="6956"/>
    <lineage>
        <taxon>Eukaryota</taxon>
        <taxon>Metazoa</taxon>
        <taxon>Ecdysozoa</taxon>
        <taxon>Arthropoda</taxon>
        <taxon>Chelicerata</taxon>
        <taxon>Arachnida</taxon>
        <taxon>Acari</taxon>
        <taxon>Acariformes</taxon>
        <taxon>Sarcoptiformes</taxon>
        <taxon>Astigmata</taxon>
        <taxon>Psoroptidia</taxon>
        <taxon>Analgoidea</taxon>
        <taxon>Pyroglyphidae</taxon>
        <taxon>Dermatophagoidinae</taxon>
        <taxon>Dermatophagoides</taxon>
    </lineage>
</organism>
<name>A0ABQ8ITS3_DERPT</name>
<gene>
    <name evidence="1" type="ORF">DERP_009308</name>
</gene>
<dbReference type="Proteomes" id="UP000887458">
    <property type="component" value="Unassembled WGS sequence"/>
</dbReference>
<keyword evidence="2" id="KW-1185">Reference proteome</keyword>
<sequence>MAKLVFFNLPRCGLNDNCAPASHPAWLIIILKKRSIFFTQIIRKKNTNPITNEPCTMVPLLSESKSKSALA</sequence>
<protein>
    <submittedName>
        <fullName evidence="1">Uncharacterized protein</fullName>
    </submittedName>
</protein>
<reference evidence="1 2" key="1">
    <citation type="journal article" date="2018" name="J. Allergy Clin. Immunol.">
        <title>High-quality assembly of Dermatophagoides pteronyssinus genome and transcriptome reveals a wide range of novel allergens.</title>
        <authorList>
            <person name="Liu X.Y."/>
            <person name="Yang K.Y."/>
            <person name="Wang M.Q."/>
            <person name="Kwok J.S."/>
            <person name="Zeng X."/>
            <person name="Yang Z."/>
            <person name="Xiao X.J."/>
            <person name="Lau C.P."/>
            <person name="Li Y."/>
            <person name="Huang Z.M."/>
            <person name="Ba J.G."/>
            <person name="Yim A.K."/>
            <person name="Ouyang C.Y."/>
            <person name="Ngai S.M."/>
            <person name="Chan T.F."/>
            <person name="Leung E.L."/>
            <person name="Liu L."/>
            <person name="Liu Z.G."/>
            <person name="Tsui S.K."/>
        </authorList>
    </citation>
    <scope>NUCLEOTIDE SEQUENCE [LARGE SCALE GENOMIC DNA]</scope>
    <source>
        <strain evidence="1">Derp</strain>
    </source>
</reference>